<comment type="caution">
    <text evidence="10">The sequence shown here is derived from an EMBL/GenBank/DDBJ whole genome shotgun (WGS) entry which is preliminary data.</text>
</comment>
<dbReference type="UniPathway" id="UPA00603">
    <property type="reaction ID" value="UER00660"/>
</dbReference>
<dbReference type="EC" id="3.5.4.3" evidence="3 7"/>
<dbReference type="InterPro" id="IPR006680">
    <property type="entry name" value="Amidohydro-rel"/>
</dbReference>
<comment type="catalytic activity">
    <reaction evidence="8">
        <text>guanine + H2O + H(+) = xanthine + NH4(+)</text>
        <dbReference type="Rhea" id="RHEA:14665"/>
        <dbReference type="ChEBI" id="CHEBI:15377"/>
        <dbReference type="ChEBI" id="CHEBI:15378"/>
        <dbReference type="ChEBI" id="CHEBI:16235"/>
        <dbReference type="ChEBI" id="CHEBI:17712"/>
        <dbReference type="ChEBI" id="CHEBI:28938"/>
        <dbReference type="EC" id="3.5.4.3"/>
    </reaction>
</comment>
<evidence type="ECO:0000256" key="8">
    <source>
        <dbReference type="RuleBase" id="RU366009"/>
    </source>
</evidence>
<keyword evidence="5 8" id="KW-0378">Hydrolase</keyword>
<dbReference type="PANTHER" id="PTHR11271">
    <property type="entry name" value="GUANINE DEAMINASE"/>
    <property type="match status" value="1"/>
</dbReference>
<dbReference type="Pfam" id="PF01979">
    <property type="entry name" value="Amidohydro_1"/>
    <property type="match status" value="1"/>
</dbReference>
<evidence type="ECO:0000256" key="5">
    <source>
        <dbReference type="ARBA" id="ARBA00022801"/>
    </source>
</evidence>
<dbReference type="InterPro" id="IPR032466">
    <property type="entry name" value="Metal_Hydrolase"/>
</dbReference>
<dbReference type="CDD" id="cd01303">
    <property type="entry name" value="GDEase"/>
    <property type="match status" value="1"/>
</dbReference>
<dbReference type="FunFam" id="3.20.20.140:FF:000022">
    <property type="entry name" value="Guanine deaminase"/>
    <property type="match status" value="1"/>
</dbReference>
<dbReference type="Gene3D" id="2.30.40.10">
    <property type="entry name" value="Urease, subunit C, domain 1"/>
    <property type="match status" value="1"/>
</dbReference>
<dbReference type="Gene3D" id="3.20.20.140">
    <property type="entry name" value="Metal-dependent hydrolases"/>
    <property type="match status" value="1"/>
</dbReference>
<dbReference type="GO" id="GO:0006147">
    <property type="term" value="P:guanine catabolic process"/>
    <property type="evidence" value="ECO:0007669"/>
    <property type="project" value="UniProtKB-UniRule"/>
</dbReference>
<gene>
    <name evidence="10" type="ORF">EV688_10159</name>
</gene>
<dbReference type="SUPFAM" id="SSF51338">
    <property type="entry name" value="Composite domain of metallo-dependent hydrolases"/>
    <property type="match status" value="2"/>
</dbReference>
<comment type="cofactor">
    <cofactor evidence="8">
        <name>Zn(2+)</name>
        <dbReference type="ChEBI" id="CHEBI:29105"/>
    </cofactor>
    <text evidence="8">Binds 1 zinc ion per subunit.</text>
</comment>
<dbReference type="NCBIfam" id="TIGR02967">
    <property type="entry name" value="guan_deamin"/>
    <property type="match status" value="1"/>
</dbReference>
<dbReference type="RefSeq" id="WP_117316245.1">
    <property type="nucleotide sequence ID" value="NZ_QQSW01000006.1"/>
</dbReference>
<reference evidence="10 11" key="1">
    <citation type="submission" date="2019-03" db="EMBL/GenBank/DDBJ databases">
        <title>Genomic Encyclopedia of Type Strains, Phase IV (KMG-IV): sequencing the most valuable type-strain genomes for metagenomic binning, comparative biology and taxonomic classification.</title>
        <authorList>
            <person name="Goeker M."/>
        </authorList>
    </citation>
    <scope>NUCLEOTIDE SEQUENCE [LARGE SCALE GENOMIC DNA]</scope>
    <source>
        <strain evidence="10 11">DSM 23344</strain>
    </source>
</reference>
<dbReference type="PANTHER" id="PTHR11271:SF6">
    <property type="entry name" value="GUANINE DEAMINASE"/>
    <property type="match status" value="1"/>
</dbReference>
<dbReference type="SUPFAM" id="SSF51556">
    <property type="entry name" value="Metallo-dependent hydrolases"/>
    <property type="match status" value="1"/>
</dbReference>
<evidence type="ECO:0000313" key="10">
    <source>
        <dbReference type="EMBL" id="TCO78246.1"/>
    </source>
</evidence>
<dbReference type="InterPro" id="IPR011059">
    <property type="entry name" value="Metal-dep_hydrolase_composite"/>
</dbReference>
<dbReference type="EMBL" id="SLWX01000001">
    <property type="protein sequence ID" value="TCO78246.1"/>
    <property type="molecule type" value="Genomic_DNA"/>
</dbReference>
<keyword evidence="11" id="KW-1185">Reference proteome</keyword>
<comment type="similarity">
    <text evidence="2 8">Belongs to the metallo-dependent hydrolases superfamily. ATZ/TRZ family.</text>
</comment>
<evidence type="ECO:0000259" key="9">
    <source>
        <dbReference type="Pfam" id="PF01979"/>
    </source>
</evidence>
<comment type="pathway">
    <text evidence="1 8">Purine metabolism; guanine degradation; xanthine from guanine: step 1/1.</text>
</comment>
<dbReference type="OrthoDB" id="9787621at2"/>
<evidence type="ECO:0000256" key="4">
    <source>
        <dbReference type="ARBA" id="ARBA00022723"/>
    </source>
</evidence>
<evidence type="ECO:0000256" key="1">
    <source>
        <dbReference type="ARBA" id="ARBA00004984"/>
    </source>
</evidence>
<keyword evidence="4 8" id="KW-0479">Metal-binding</keyword>
<dbReference type="InterPro" id="IPR051607">
    <property type="entry name" value="Metallo-dep_hydrolases"/>
</dbReference>
<keyword evidence="6 8" id="KW-0862">Zinc</keyword>
<dbReference type="GO" id="GO:0005829">
    <property type="term" value="C:cytosol"/>
    <property type="evidence" value="ECO:0007669"/>
    <property type="project" value="TreeGrafter"/>
</dbReference>
<dbReference type="NCBIfam" id="NF006679">
    <property type="entry name" value="PRK09228.1"/>
    <property type="match status" value="1"/>
</dbReference>
<accession>A0A4R2L381</accession>
<dbReference type="GO" id="GO:0008270">
    <property type="term" value="F:zinc ion binding"/>
    <property type="evidence" value="ECO:0007669"/>
    <property type="project" value="UniProtKB-UniRule"/>
</dbReference>
<evidence type="ECO:0000256" key="6">
    <source>
        <dbReference type="ARBA" id="ARBA00022833"/>
    </source>
</evidence>
<protein>
    <recommendedName>
        <fullName evidence="3 7">Guanine deaminase</fullName>
        <shortName evidence="8">Guanase</shortName>
        <ecNumber evidence="3 7">3.5.4.3</ecNumber>
    </recommendedName>
    <alternativeName>
        <fullName evidence="8">Guanine aminohydrolase</fullName>
    </alternativeName>
</protein>
<evidence type="ECO:0000313" key="11">
    <source>
        <dbReference type="Proteomes" id="UP000294980"/>
    </source>
</evidence>
<dbReference type="AlphaFoldDB" id="A0A4R2L381"/>
<name>A0A4R2L381_9GAMM</name>
<organism evidence="10 11">
    <name type="scientific">Chromatocurvus halotolerans</name>
    <dbReference type="NCBI Taxonomy" id="1132028"/>
    <lineage>
        <taxon>Bacteria</taxon>
        <taxon>Pseudomonadati</taxon>
        <taxon>Pseudomonadota</taxon>
        <taxon>Gammaproteobacteria</taxon>
        <taxon>Cellvibrionales</taxon>
        <taxon>Halieaceae</taxon>
        <taxon>Chromatocurvus</taxon>
    </lineage>
</organism>
<sequence length="444" mass="48771">MLQAHRGAVLHFLQDPDVAPAEDAWAHYPDGLLVTEGDRVHSVGPASSLLASLPADCPVRRHDNALLLPGFIDTHIHLPQMEMVGAHGEQLLEWLEKYVFPAEAKFADAAYAGAVSERFLDELLRNGTTTAMVFGSVHAVSVEVFFQACERRGLRMIAGKAMMDRHCPDTVRDSAGSAYRDSKRLIQDWHGRGRLRYAVTPRFAPTSSPEQLALAGQLLREHPGVYLQTHMSENLDEVAWVGRLFPEAPHYLGAYDAAGLLGRRSVFAHCIHLTDGEWTRLADSASNIAFCPTSNLFLGSGLFSLRCARKHGIHVGLGTDIGGGTSFSLLQTLNEAYKVLQLRGERLSPLKAFYLATLGGARTLDLEDTLGNFMPGKEADFIVVDTACTPLLAFRLQHCRDLAETLFVLSTLGDDRAIRETWSGGRRVHHRDAPATRPDSMESA</sequence>
<evidence type="ECO:0000256" key="3">
    <source>
        <dbReference type="ARBA" id="ARBA00012781"/>
    </source>
</evidence>
<evidence type="ECO:0000256" key="7">
    <source>
        <dbReference type="NCBIfam" id="TIGR02967"/>
    </source>
</evidence>
<proteinExistence type="inferred from homology"/>
<dbReference type="GO" id="GO:0008892">
    <property type="term" value="F:guanine deaminase activity"/>
    <property type="evidence" value="ECO:0007669"/>
    <property type="project" value="UniProtKB-UniRule"/>
</dbReference>
<comment type="function">
    <text evidence="8">Catalyzes the hydrolytic deamination of guanine, producing xanthine and ammonia.</text>
</comment>
<dbReference type="Proteomes" id="UP000294980">
    <property type="component" value="Unassembled WGS sequence"/>
</dbReference>
<dbReference type="InterPro" id="IPR014311">
    <property type="entry name" value="Guanine_deaminase"/>
</dbReference>
<evidence type="ECO:0000256" key="2">
    <source>
        <dbReference type="ARBA" id="ARBA00006745"/>
    </source>
</evidence>
<feature type="domain" description="Amidohydrolase-related" evidence="9">
    <location>
        <begin position="67"/>
        <end position="428"/>
    </location>
</feature>